<evidence type="ECO:0000256" key="4">
    <source>
        <dbReference type="ARBA" id="ARBA00022723"/>
    </source>
</evidence>
<dbReference type="Pfam" id="PF00067">
    <property type="entry name" value="p450"/>
    <property type="match status" value="1"/>
</dbReference>
<dbReference type="GO" id="GO:0036199">
    <property type="term" value="F:cholest-4-en-3-one 26-monooxygenase activity"/>
    <property type="evidence" value="ECO:0007669"/>
    <property type="project" value="TreeGrafter"/>
</dbReference>
<name>A0A541BS58_9NOCA</name>
<keyword evidence="6" id="KW-0408">Iron</keyword>
<sequence length="417" mass="46623">MAQPNIPAGFDFTDPDIYAHRLPVEELAEVRKAEPVYWVEQPDGVGGFNDGGYWLVTRHEDIRDVSMRSDVFSTWENTAIPRFADDMQREQIELQRFVLLNKDAPEHTKLRKLVSRGFTPRAINGIKEELRDRAEAIVKAAAAEGSGDFVTQVAAELPLQAIAELIGVPQEDRGKVFEWSNQMTSYDDPEFADIDPAAASMEILGYAYQLAEARKENPGDDLVTTLIEADVDGDVLSPEEFGFFVIVLAVAGNETTRNATTHGMKAFIDNPEQWELFKKERPKTTADEIIRWATPVAAFQRTALADTEIGGVAIKKGQRVVMNYVSANFDEEVFDEPHKFDILRDPNPHLSFGGTGAHYCLGANLARMEIDLIFNAIADFLPDITEVGETRRLRSGWLNGIKEYQVDYKTQGCPVAH</sequence>
<dbReference type="FunFam" id="1.10.630.10:FF:000018">
    <property type="entry name" value="Cytochrome P450 monooxygenase"/>
    <property type="match status" value="1"/>
</dbReference>
<dbReference type="RefSeq" id="WP_142095230.1">
    <property type="nucleotide sequence ID" value="NZ_VIGH01000001.1"/>
</dbReference>
<dbReference type="AlphaFoldDB" id="A0A541BS58"/>
<comment type="caution">
    <text evidence="8">The sequence shown here is derived from an EMBL/GenBank/DDBJ whole genome shotgun (WGS) entry which is preliminary data.</text>
</comment>
<dbReference type="EMBL" id="VIGH01000001">
    <property type="protein sequence ID" value="TQF75146.1"/>
    <property type="molecule type" value="Genomic_DNA"/>
</dbReference>
<dbReference type="InterPro" id="IPR036396">
    <property type="entry name" value="Cyt_P450_sf"/>
</dbReference>
<dbReference type="SUPFAM" id="SSF48264">
    <property type="entry name" value="Cytochrome P450"/>
    <property type="match status" value="1"/>
</dbReference>
<dbReference type="GO" id="GO:0020037">
    <property type="term" value="F:heme binding"/>
    <property type="evidence" value="ECO:0007669"/>
    <property type="project" value="InterPro"/>
</dbReference>
<evidence type="ECO:0000256" key="6">
    <source>
        <dbReference type="ARBA" id="ARBA00023004"/>
    </source>
</evidence>
<evidence type="ECO:0000256" key="5">
    <source>
        <dbReference type="ARBA" id="ARBA00023002"/>
    </source>
</evidence>
<dbReference type="Gene3D" id="1.10.630.10">
    <property type="entry name" value="Cytochrome P450"/>
    <property type="match status" value="1"/>
</dbReference>
<organism evidence="8 9">
    <name type="scientific">Rhodococcus spelaei</name>
    <dbReference type="NCBI Taxonomy" id="2546320"/>
    <lineage>
        <taxon>Bacteria</taxon>
        <taxon>Bacillati</taxon>
        <taxon>Actinomycetota</taxon>
        <taxon>Actinomycetes</taxon>
        <taxon>Mycobacteriales</taxon>
        <taxon>Nocardiaceae</taxon>
        <taxon>Rhodococcus</taxon>
    </lineage>
</organism>
<comment type="similarity">
    <text evidence="2">Belongs to the cytochrome P450 family.</text>
</comment>
<evidence type="ECO:0000313" key="8">
    <source>
        <dbReference type="EMBL" id="TQF75146.1"/>
    </source>
</evidence>
<evidence type="ECO:0000256" key="3">
    <source>
        <dbReference type="ARBA" id="ARBA00022617"/>
    </source>
</evidence>
<gene>
    <name evidence="8" type="ORF">FK531_03620</name>
</gene>
<dbReference type="PRINTS" id="PR00359">
    <property type="entry name" value="BP450"/>
</dbReference>
<dbReference type="PANTHER" id="PTHR46696">
    <property type="entry name" value="P450, PUTATIVE (EUROFUNG)-RELATED"/>
    <property type="match status" value="1"/>
</dbReference>
<dbReference type="OrthoDB" id="5241086at2"/>
<keyword evidence="4" id="KW-0479">Metal-binding</keyword>
<dbReference type="GO" id="GO:0008395">
    <property type="term" value="F:steroid hydroxylase activity"/>
    <property type="evidence" value="ECO:0007669"/>
    <property type="project" value="TreeGrafter"/>
</dbReference>
<accession>A0A541BS58</accession>
<dbReference type="GO" id="GO:0005506">
    <property type="term" value="F:iron ion binding"/>
    <property type="evidence" value="ECO:0007669"/>
    <property type="project" value="InterPro"/>
</dbReference>
<reference evidence="8 9" key="1">
    <citation type="submission" date="2019-06" db="EMBL/GenBank/DDBJ databases">
        <title>Rhodococcus spaelei sp. nov., isolated from a cave.</title>
        <authorList>
            <person name="Lee S.D."/>
        </authorList>
    </citation>
    <scope>NUCLEOTIDE SEQUENCE [LARGE SCALE GENOMIC DNA]</scope>
    <source>
        <strain evidence="8 9">C9-5</strain>
    </source>
</reference>
<keyword evidence="9" id="KW-1185">Reference proteome</keyword>
<proteinExistence type="inferred from homology"/>
<evidence type="ECO:0000256" key="7">
    <source>
        <dbReference type="ARBA" id="ARBA00023033"/>
    </source>
</evidence>
<dbReference type="PANTHER" id="PTHR46696:SF4">
    <property type="entry name" value="BIOTIN BIOSYNTHESIS CYTOCHROME P450"/>
    <property type="match status" value="1"/>
</dbReference>
<comment type="cofactor">
    <cofactor evidence="1">
        <name>heme</name>
        <dbReference type="ChEBI" id="CHEBI:30413"/>
    </cofactor>
</comment>
<keyword evidence="7" id="KW-0503">Monooxygenase</keyword>
<keyword evidence="3" id="KW-0349">Heme</keyword>
<dbReference type="Proteomes" id="UP000316256">
    <property type="component" value="Unassembled WGS sequence"/>
</dbReference>
<evidence type="ECO:0000256" key="1">
    <source>
        <dbReference type="ARBA" id="ARBA00001971"/>
    </source>
</evidence>
<dbReference type="InterPro" id="IPR002397">
    <property type="entry name" value="Cyt_P450_B"/>
</dbReference>
<dbReference type="CDD" id="cd11033">
    <property type="entry name" value="CYP142-like"/>
    <property type="match status" value="1"/>
</dbReference>
<evidence type="ECO:0000313" key="9">
    <source>
        <dbReference type="Proteomes" id="UP000316256"/>
    </source>
</evidence>
<protein>
    <submittedName>
        <fullName evidence="8">Cytochrome P450</fullName>
    </submittedName>
</protein>
<keyword evidence="5" id="KW-0560">Oxidoreductase</keyword>
<evidence type="ECO:0000256" key="2">
    <source>
        <dbReference type="ARBA" id="ARBA00010617"/>
    </source>
</evidence>
<dbReference type="InterPro" id="IPR001128">
    <property type="entry name" value="Cyt_P450"/>
</dbReference>
<dbReference type="GO" id="GO:0006707">
    <property type="term" value="P:cholesterol catabolic process"/>
    <property type="evidence" value="ECO:0007669"/>
    <property type="project" value="TreeGrafter"/>
</dbReference>